<feature type="compositionally biased region" description="Basic and acidic residues" evidence="7">
    <location>
        <begin position="341"/>
        <end position="410"/>
    </location>
</feature>
<accession>A0A1I1R1U8</accession>
<dbReference type="GO" id="GO:0005737">
    <property type="term" value="C:cytoplasm"/>
    <property type="evidence" value="ECO:0007669"/>
    <property type="project" value="UniProtKB-SubCell"/>
</dbReference>
<dbReference type="PANTHER" id="PTHR42749">
    <property type="entry name" value="CELL SHAPE-DETERMINING PROTEIN MREB"/>
    <property type="match status" value="1"/>
</dbReference>
<dbReference type="InterPro" id="IPR004753">
    <property type="entry name" value="MreB"/>
</dbReference>
<comment type="caution">
    <text evidence="6">Lacks conserved residue(s) required for the propagation of feature annotation.</text>
</comment>
<dbReference type="InterPro" id="IPR056546">
    <property type="entry name" value="MreB_MamK-like"/>
</dbReference>
<evidence type="ECO:0000256" key="6">
    <source>
        <dbReference type="HAMAP-Rule" id="MF_02207"/>
    </source>
</evidence>
<evidence type="ECO:0000256" key="1">
    <source>
        <dbReference type="ARBA" id="ARBA00022490"/>
    </source>
</evidence>
<gene>
    <name evidence="6" type="primary">mreB</name>
    <name evidence="8" type="ORF">SAMN05421773_112134</name>
</gene>
<dbReference type="GO" id="GO:0000902">
    <property type="term" value="P:cell morphogenesis"/>
    <property type="evidence" value="ECO:0007669"/>
    <property type="project" value="InterPro"/>
</dbReference>
<evidence type="ECO:0000256" key="3">
    <source>
        <dbReference type="ARBA" id="ARBA00022840"/>
    </source>
</evidence>
<evidence type="ECO:0000256" key="4">
    <source>
        <dbReference type="ARBA" id="ARBA00022960"/>
    </source>
</evidence>
<keyword evidence="3 6" id="KW-0067">ATP-binding</keyword>
<dbReference type="AlphaFoldDB" id="A0A1I1R1U8"/>
<keyword evidence="2 6" id="KW-0547">Nucleotide-binding</keyword>
<comment type="subunit">
    <text evidence="6">Forms polymers.</text>
</comment>
<dbReference type="InterPro" id="IPR043129">
    <property type="entry name" value="ATPase_NBD"/>
</dbReference>
<protein>
    <recommendedName>
        <fullName evidence="6">Cell shape-determining protein MreB</fullName>
    </recommendedName>
</protein>
<sequence length="410" mass="44091">MSVSLDHLRRCTVAADLGASRTRVYLRNTGLIVDEPSVVAVNTRNGALISVGTPAERMAGRTPANIRVIKPINGGTVVDIEMAQRMLRAMVGTKLRRALRRKPLLRVAACIPHEADPLARRAAYETLIGLGARRVELVDSLITSAIGAGLPVEQPEATMIVQCGAATSQVAVLSLGSIVAAEKVAMGGETVDRALVQHLRNHHDLLLPSQAVRPLHLVLATGDGDGRAAAEVHGRDVATGLARTVRIDPESLRLAVRTPLTALLDAIRTVLHACPPDLVADLADRGVMLTGGAAQLPGLDSTIRDSTGMPVEVAEDPALCAVMGLGAMLEGRVRPVGTEGDPDRLSPEPEEPERLWPEPEEPERLRPEPEEPERLRPEPEEPERLRPEPEEPERLRPPGRERLEPESESA</sequence>
<evidence type="ECO:0000313" key="8">
    <source>
        <dbReference type="EMBL" id="SFD28285.1"/>
    </source>
</evidence>
<name>A0A1I1R1U8_9ACTN</name>
<comment type="function">
    <text evidence="6">Forms membrane-associated dynamic filaments that are essential for cell shape determination. Acts by regulating cell wall synthesis and cell elongation, and thus cell shape. A feedback loop between cell geometry and MreB localization may maintain elongated cell shape by targeting cell wall growth to regions of negative cell wall curvature.</text>
</comment>
<dbReference type="HAMAP" id="MF_02207">
    <property type="entry name" value="MreB"/>
    <property type="match status" value="1"/>
</dbReference>
<comment type="similarity">
    <text evidence="5 6">Belongs to the FtsA/MreB family.</text>
</comment>
<dbReference type="Gene3D" id="3.30.420.40">
    <property type="match status" value="3"/>
</dbReference>
<keyword evidence="1 6" id="KW-0963">Cytoplasm</keyword>
<reference evidence="8 9" key="1">
    <citation type="submission" date="2016-10" db="EMBL/GenBank/DDBJ databases">
        <authorList>
            <person name="de Groot N.N."/>
        </authorList>
    </citation>
    <scope>NUCLEOTIDE SEQUENCE [LARGE SCALE GENOMIC DNA]</scope>
    <source>
        <strain evidence="8 9">CGMCC 4.5739</strain>
    </source>
</reference>
<proteinExistence type="inferred from homology"/>
<evidence type="ECO:0000256" key="5">
    <source>
        <dbReference type="ARBA" id="ARBA00023458"/>
    </source>
</evidence>
<keyword evidence="9" id="KW-1185">Reference proteome</keyword>
<dbReference type="Proteomes" id="UP000199207">
    <property type="component" value="Unassembled WGS sequence"/>
</dbReference>
<evidence type="ECO:0000256" key="7">
    <source>
        <dbReference type="SAM" id="MobiDB-lite"/>
    </source>
</evidence>
<dbReference type="GO" id="GO:0008360">
    <property type="term" value="P:regulation of cell shape"/>
    <property type="evidence" value="ECO:0007669"/>
    <property type="project" value="UniProtKB-UniRule"/>
</dbReference>
<dbReference type="PANTHER" id="PTHR42749:SF1">
    <property type="entry name" value="CELL SHAPE-DETERMINING PROTEIN MREB"/>
    <property type="match status" value="1"/>
</dbReference>
<dbReference type="PRINTS" id="PR01652">
    <property type="entry name" value="SHAPEPROTEIN"/>
</dbReference>
<dbReference type="STRING" id="910347.SAMN05421773_112134"/>
<dbReference type="Pfam" id="PF06723">
    <property type="entry name" value="MreB_Mbl"/>
    <property type="match status" value="1"/>
</dbReference>
<keyword evidence="4 6" id="KW-0133">Cell shape</keyword>
<feature type="region of interest" description="Disordered" evidence="7">
    <location>
        <begin position="332"/>
        <end position="410"/>
    </location>
</feature>
<dbReference type="EMBL" id="FOLM01000012">
    <property type="protein sequence ID" value="SFD28285.1"/>
    <property type="molecule type" value="Genomic_DNA"/>
</dbReference>
<organism evidence="8 9">
    <name type="scientific">Streptomyces aidingensis</name>
    <dbReference type="NCBI Taxonomy" id="910347"/>
    <lineage>
        <taxon>Bacteria</taxon>
        <taxon>Bacillati</taxon>
        <taxon>Actinomycetota</taxon>
        <taxon>Actinomycetes</taxon>
        <taxon>Kitasatosporales</taxon>
        <taxon>Streptomycetaceae</taxon>
        <taxon>Streptomyces</taxon>
    </lineage>
</organism>
<feature type="binding site" evidence="6">
    <location>
        <begin position="165"/>
        <end position="167"/>
    </location>
    <ligand>
        <name>ATP</name>
        <dbReference type="ChEBI" id="CHEBI:30616"/>
    </ligand>
</feature>
<evidence type="ECO:0000313" key="9">
    <source>
        <dbReference type="Proteomes" id="UP000199207"/>
    </source>
</evidence>
<evidence type="ECO:0000256" key="2">
    <source>
        <dbReference type="ARBA" id="ARBA00022741"/>
    </source>
</evidence>
<dbReference type="SUPFAM" id="SSF53067">
    <property type="entry name" value="Actin-like ATPase domain"/>
    <property type="match status" value="2"/>
</dbReference>
<dbReference type="GO" id="GO:0005524">
    <property type="term" value="F:ATP binding"/>
    <property type="evidence" value="ECO:0007669"/>
    <property type="project" value="UniProtKB-KW"/>
</dbReference>
<comment type="subcellular location">
    <subcellularLocation>
        <location evidence="6">Cytoplasm</location>
    </subcellularLocation>
    <text evidence="6">Membrane-associated.</text>
</comment>